<accession>A0ABT3CP08</accession>
<dbReference type="RefSeq" id="WP_264136270.1">
    <property type="nucleotide sequence ID" value="NZ_JAOYOD010000001.1"/>
</dbReference>
<evidence type="ECO:0000259" key="2">
    <source>
        <dbReference type="Pfam" id="PF13369"/>
    </source>
</evidence>
<reference evidence="3 4" key="1">
    <citation type="submission" date="2022-10" db="EMBL/GenBank/DDBJ databases">
        <title>Comparative genomics and taxonomic characterization of three novel marine species of genus Reichenbachiella exhibiting antioxidant and polysaccharide degradation activities.</title>
        <authorList>
            <person name="Muhammad N."/>
            <person name="Lee Y.-J."/>
            <person name="Ko J."/>
            <person name="Kim S.-G."/>
        </authorList>
    </citation>
    <scope>NUCLEOTIDE SEQUENCE [LARGE SCALE GENOMIC DNA]</scope>
    <source>
        <strain evidence="3 4">ABR2-5</strain>
    </source>
</reference>
<feature type="domain" description="Protein SirB1 N-terminal" evidence="2">
    <location>
        <begin position="111"/>
        <end position="258"/>
    </location>
</feature>
<keyword evidence="4" id="KW-1185">Reference proteome</keyword>
<comment type="caution">
    <text evidence="3">The sequence shown here is derived from an EMBL/GenBank/DDBJ whole genome shotgun (WGS) entry which is preliminary data.</text>
</comment>
<dbReference type="InterPro" id="IPR032698">
    <property type="entry name" value="SirB1_N"/>
</dbReference>
<dbReference type="PANTHER" id="PTHR31350:SF21">
    <property type="entry name" value="F-BOX ONLY PROTEIN 21"/>
    <property type="match status" value="1"/>
</dbReference>
<proteinExistence type="inferred from homology"/>
<dbReference type="Pfam" id="PF13369">
    <property type="entry name" value="Transglut_core2"/>
    <property type="match status" value="1"/>
</dbReference>
<evidence type="ECO:0000256" key="1">
    <source>
        <dbReference type="ARBA" id="ARBA00007100"/>
    </source>
</evidence>
<evidence type="ECO:0000313" key="4">
    <source>
        <dbReference type="Proteomes" id="UP001300692"/>
    </source>
</evidence>
<dbReference type="Proteomes" id="UP001300692">
    <property type="component" value="Unassembled WGS sequence"/>
</dbReference>
<organism evidence="3 4">
    <name type="scientific">Reichenbachiella ulvae</name>
    <dbReference type="NCBI Taxonomy" id="2980104"/>
    <lineage>
        <taxon>Bacteria</taxon>
        <taxon>Pseudomonadati</taxon>
        <taxon>Bacteroidota</taxon>
        <taxon>Cytophagia</taxon>
        <taxon>Cytophagales</taxon>
        <taxon>Reichenbachiellaceae</taxon>
        <taxon>Reichenbachiella</taxon>
    </lineage>
</organism>
<gene>
    <name evidence="3" type="ORF">N7U62_02350</name>
</gene>
<dbReference type="EMBL" id="JAOYOD010000001">
    <property type="protein sequence ID" value="MCV9385481.1"/>
    <property type="molecule type" value="Genomic_DNA"/>
</dbReference>
<comment type="similarity">
    <text evidence="1">Belongs to the UPF0162 family.</text>
</comment>
<protein>
    <submittedName>
        <fullName evidence="3">Transglutaminase-like domain-containing protein</fullName>
    </submittedName>
</protein>
<sequence>MADEIQDINEKELTALISLLDDNDSEVSHHVEQKLLSLGTSVIPYLEKEWMKNSLIPDVRIKIEDIIHELQYELLKERMKAWKDSGAESLMEGMMLVANYQYPDLSLGYLNRKLEQYYYEAWKEFNGDYTPVQEVKILNDIMYNRLKFRPNSKNFHSPSNGMINLVMESKKGNPLSLCVIYLLMAQKLKLPIYGVNLPNLFIVTYKTQETQFYINVFNNGIIFTTEDIDNYIEQLHLTKQDIYYQPCSNLDIVVRALRNLIASFEKLGEYKKSDDVKVLLQVLEDSED</sequence>
<name>A0ABT3CP08_9BACT</name>
<evidence type="ECO:0000313" key="3">
    <source>
        <dbReference type="EMBL" id="MCV9385481.1"/>
    </source>
</evidence>
<dbReference type="PANTHER" id="PTHR31350">
    <property type="entry name" value="SI:DKEY-261L7.2"/>
    <property type="match status" value="1"/>
</dbReference>